<dbReference type="InterPro" id="IPR001650">
    <property type="entry name" value="Helicase_C-like"/>
</dbReference>
<evidence type="ECO:0000256" key="1">
    <source>
        <dbReference type="ARBA" id="ARBA00004123"/>
    </source>
</evidence>
<evidence type="ECO:0000256" key="12">
    <source>
        <dbReference type="SAM" id="MobiDB-lite"/>
    </source>
</evidence>
<dbReference type="SMART" id="SM00490">
    <property type="entry name" value="HELICc"/>
    <property type="match status" value="1"/>
</dbReference>
<dbReference type="InterPro" id="IPR050496">
    <property type="entry name" value="SNF2_RAD54_helicase_repair"/>
</dbReference>
<dbReference type="InterPro" id="IPR049730">
    <property type="entry name" value="SNF2/RAD54-like_C"/>
</dbReference>
<evidence type="ECO:0000256" key="7">
    <source>
        <dbReference type="ARBA" id="ARBA00022840"/>
    </source>
</evidence>
<feature type="domain" description="Helicase C-terminal" evidence="14">
    <location>
        <begin position="594"/>
        <end position="759"/>
    </location>
</feature>
<evidence type="ECO:0000313" key="15">
    <source>
        <dbReference type="EMBL" id="KAF6066577.1"/>
    </source>
</evidence>
<dbReference type="InterPro" id="IPR000330">
    <property type="entry name" value="SNF2_N"/>
</dbReference>
<dbReference type="Pfam" id="PF00176">
    <property type="entry name" value="SNF2-rel_dom"/>
    <property type="match status" value="1"/>
</dbReference>
<dbReference type="PANTHER" id="PTHR45629">
    <property type="entry name" value="SNF2/RAD54 FAMILY MEMBER"/>
    <property type="match status" value="1"/>
</dbReference>
<evidence type="ECO:0000256" key="6">
    <source>
        <dbReference type="ARBA" id="ARBA00022806"/>
    </source>
</evidence>
<feature type="region of interest" description="Disordered" evidence="12">
    <location>
        <begin position="105"/>
        <end position="127"/>
    </location>
</feature>
<dbReference type="InterPro" id="IPR058951">
    <property type="entry name" value="WHD_Rad26_CSB-like"/>
</dbReference>
<gene>
    <name evidence="15" type="ORF">FOB64_004057</name>
</gene>
<dbReference type="Pfam" id="PF00271">
    <property type="entry name" value="Helicase_C"/>
    <property type="match status" value="1"/>
</dbReference>
<keyword evidence="10" id="KW-0539">Nucleus</keyword>
<dbReference type="FunFam" id="3.40.50.10810:FF:000039">
    <property type="entry name" value="DNA repair protein Rhp26/Rad26"/>
    <property type="match status" value="1"/>
</dbReference>
<keyword evidence="7" id="KW-0067">ATP-binding</keyword>
<dbReference type="EMBL" id="JABWAD010000055">
    <property type="protein sequence ID" value="KAF6066577.1"/>
    <property type="molecule type" value="Genomic_DNA"/>
</dbReference>
<dbReference type="GO" id="GO:0016787">
    <property type="term" value="F:hydrolase activity"/>
    <property type="evidence" value="ECO:0007669"/>
    <property type="project" value="UniProtKB-KW"/>
</dbReference>
<dbReference type="InterPro" id="IPR027417">
    <property type="entry name" value="P-loop_NTPase"/>
</dbReference>
<organism evidence="15 16">
    <name type="scientific">Candida albicans</name>
    <name type="common">Yeast</name>
    <dbReference type="NCBI Taxonomy" id="5476"/>
    <lineage>
        <taxon>Eukaryota</taxon>
        <taxon>Fungi</taxon>
        <taxon>Dikarya</taxon>
        <taxon>Ascomycota</taxon>
        <taxon>Saccharomycotina</taxon>
        <taxon>Pichiomycetes</taxon>
        <taxon>Debaryomycetaceae</taxon>
        <taxon>Candida/Lodderomyces clade</taxon>
        <taxon>Candida</taxon>
    </lineage>
</organism>
<dbReference type="SUPFAM" id="SSF52540">
    <property type="entry name" value="P-loop containing nucleoside triphosphate hydrolases"/>
    <property type="match status" value="2"/>
</dbReference>
<keyword evidence="8" id="KW-0238">DNA-binding</keyword>
<evidence type="ECO:0000259" key="13">
    <source>
        <dbReference type="PROSITE" id="PS51192"/>
    </source>
</evidence>
<keyword evidence="9" id="KW-0234">DNA repair</keyword>
<dbReference type="GO" id="GO:0008094">
    <property type="term" value="F:ATP-dependent activity, acting on DNA"/>
    <property type="evidence" value="ECO:0007669"/>
    <property type="project" value="TreeGrafter"/>
</dbReference>
<dbReference type="CDD" id="cd18793">
    <property type="entry name" value="SF2_C_SNF"/>
    <property type="match status" value="1"/>
</dbReference>
<dbReference type="GO" id="GO:0005634">
    <property type="term" value="C:nucleus"/>
    <property type="evidence" value="ECO:0007669"/>
    <property type="project" value="TreeGrafter"/>
</dbReference>
<dbReference type="GO" id="GO:0006283">
    <property type="term" value="P:transcription-coupled nucleotide-excision repair"/>
    <property type="evidence" value="ECO:0007669"/>
    <property type="project" value="TreeGrafter"/>
</dbReference>
<dbReference type="PROSITE" id="PS51192">
    <property type="entry name" value="HELICASE_ATP_BIND_1"/>
    <property type="match status" value="1"/>
</dbReference>
<dbReference type="PROSITE" id="PS51194">
    <property type="entry name" value="HELICASE_CTER"/>
    <property type="match status" value="1"/>
</dbReference>
<comment type="subcellular location">
    <subcellularLocation>
        <location evidence="1">Nucleus</location>
    </subcellularLocation>
</comment>
<dbReference type="Pfam" id="PF25875">
    <property type="entry name" value="WHD_Rad26_CSB"/>
    <property type="match status" value="1"/>
</dbReference>
<dbReference type="AlphaFoldDB" id="A0A8H6BWF5"/>
<evidence type="ECO:0000256" key="4">
    <source>
        <dbReference type="ARBA" id="ARBA00022763"/>
    </source>
</evidence>
<evidence type="ECO:0000256" key="3">
    <source>
        <dbReference type="ARBA" id="ARBA00022741"/>
    </source>
</evidence>
<keyword evidence="4" id="KW-0227">DNA damage</keyword>
<evidence type="ECO:0000256" key="8">
    <source>
        <dbReference type="ARBA" id="ARBA00023125"/>
    </source>
</evidence>
<feature type="coiled-coil region" evidence="11">
    <location>
        <begin position="31"/>
        <end position="61"/>
    </location>
</feature>
<name>A0A8H6BWF5_CANAX</name>
<dbReference type="PANTHER" id="PTHR45629:SF7">
    <property type="entry name" value="DNA EXCISION REPAIR PROTEIN ERCC-6-RELATED"/>
    <property type="match status" value="1"/>
</dbReference>
<dbReference type="CDD" id="cd18000">
    <property type="entry name" value="DEXHc_ERCC6"/>
    <property type="match status" value="1"/>
</dbReference>
<keyword evidence="6" id="KW-0347">Helicase</keyword>
<dbReference type="GO" id="GO:0005524">
    <property type="term" value="F:ATP binding"/>
    <property type="evidence" value="ECO:0007669"/>
    <property type="project" value="InterPro"/>
</dbReference>
<evidence type="ECO:0000313" key="16">
    <source>
        <dbReference type="Proteomes" id="UP000536275"/>
    </source>
</evidence>
<protein>
    <submittedName>
        <fullName evidence="15">SNF2 N-terminal domain family protein</fullName>
    </submittedName>
</protein>
<comment type="caution">
    <text evidence="15">The sequence shown here is derived from an EMBL/GenBank/DDBJ whole genome shotgun (WGS) entry which is preliminary data.</text>
</comment>
<dbReference type="Gene3D" id="3.40.50.300">
    <property type="entry name" value="P-loop containing nucleotide triphosphate hydrolases"/>
    <property type="match status" value="1"/>
</dbReference>
<dbReference type="InterPro" id="IPR038718">
    <property type="entry name" value="SNF2-like_sf"/>
</dbReference>
<dbReference type="InterPro" id="IPR014001">
    <property type="entry name" value="Helicase_ATP-bd"/>
</dbReference>
<evidence type="ECO:0000256" key="2">
    <source>
        <dbReference type="ARBA" id="ARBA00007025"/>
    </source>
</evidence>
<reference evidence="15 16" key="1">
    <citation type="submission" date="2020-03" db="EMBL/GenBank/DDBJ databases">
        <title>FDA dAtabase for Regulatory Grade micrObial Sequences (FDA-ARGOS): Supporting development and validation of Infectious Disease Dx tests.</title>
        <authorList>
            <person name="Campos J."/>
            <person name="Goldberg B."/>
            <person name="Tallon L."/>
            <person name="Sadzewicz L."/>
            <person name="Vavikolanu K."/>
            <person name="Mehta A."/>
            <person name="Aluvathingal J."/>
            <person name="Nadendla S."/>
            <person name="Nandy P."/>
            <person name="Geyer C."/>
            <person name="Yan Y."/>
            <person name="Sichtig H."/>
        </authorList>
    </citation>
    <scope>NUCLEOTIDE SEQUENCE [LARGE SCALE GENOMIC DNA]</scope>
    <source>
        <strain evidence="15 16">FDAARGOS_656</strain>
    </source>
</reference>
<dbReference type="Gene3D" id="3.40.50.10810">
    <property type="entry name" value="Tandem AAA-ATPase domain"/>
    <property type="match status" value="1"/>
</dbReference>
<evidence type="ECO:0000256" key="5">
    <source>
        <dbReference type="ARBA" id="ARBA00022801"/>
    </source>
</evidence>
<dbReference type="Proteomes" id="UP000536275">
    <property type="component" value="Unassembled WGS sequence"/>
</dbReference>
<evidence type="ECO:0000256" key="9">
    <source>
        <dbReference type="ARBA" id="ARBA00023204"/>
    </source>
</evidence>
<comment type="similarity">
    <text evidence="2">Belongs to the SNF2/RAD54 helicase family.</text>
</comment>
<feature type="domain" description="Helicase ATP-binding" evidence="13">
    <location>
        <begin position="260"/>
        <end position="457"/>
    </location>
</feature>
<evidence type="ECO:0000256" key="11">
    <source>
        <dbReference type="SAM" id="Coils"/>
    </source>
</evidence>
<accession>A0A8H6BWF5</accession>
<keyword evidence="5" id="KW-0378">Hydrolase</keyword>
<proteinExistence type="inferred from homology"/>
<dbReference type="SMART" id="SM00487">
    <property type="entry name" value="DEXDc"/>
    <property type="match status" value="1"/>
</dbReference>
<keyword evidence="11" id="KW-0175">Coiled coil</keyword>
<evidence type="ECO:0000259" key="14">
    <source>
        <dbReference type="PROSITE" id="PS51194"/>
    </source>
</evidence>
<sequence length="1028" mass="118482">MSELDQLDVKLVDQDELETSITNKANKVLLSKDAELDEKRLSKAIKELESTQRQIANLSARLAHPRTKISEKKRLKDEIHWYEENELIPRQQDVDDIRNRLKENKIQLKKDAPQSTQSTSRLPEETERDYLIRTGKITAFGLDNKVNDEDYAYQSDSEVDDNDNSIDKNAVRDLGETNQESESVLHNIDDGDESLYQQRLQTWVRKRASLRTQHQQEGIEEWFLPHPNIADAKLNEKFKLPGDIYPSLFDYQKTCVQWLWELYTQKTGGIIGDEMGLGKTIQIISFLAGLHYSGLLDKPVLVVVPATVLNQWVNEFHRWWPPLRCIILHSIGSGMNGSVSESKLEEYLESTDPDATQSSLHGIKSQINAQEIVDRVMEKGHVLVTTYVGLRIYSKHILPREWGYVVLDEGHKIRNPDSDISLTCKKIKTVNRIILSGTPIQNNLIELWSLFDFVFPGRLGTLPVFQQEFSIPINIGGYANSNNLQVKTAYKCAVVLRDLISPYMLRRLKSDVAQDLPKKNEMVLFVKLTKIQQELYESFLQSEDLESILKGKRNVLMGVDILRKICNHPDLVYRDTLMKRKNYGDPAKSGKMQVLKNLLRLWQSENHKTLLFCQTRQMLDILEKFVANLSLINGGDFNYLRMDGSTPISKRQMLVDAFNQDPDMHVFLLTTKVGGLGVNLTGADRVIIYDPDWNPSTDIQARERAWRLGQKRDITIYRLMTTGSIEEKIYHRQIFKTFLTNKILKDPKQRRFFKANDLHDLFTLGDQDEEGTETAQLFEGLFKKKYKDDDDFSQVARISGVSKLDKFEDGDHNDGDGDSTYSANEDNRIMSSIFAQSGVHSTLQHDDIISGSKEKESSLVEKEADKLATAAAEAHANMDGEIWQCWQVWVEKRKLLNSSSTILQNLRQKNELTESKKPDDVKVEPDRKQIMENLVEYLGDQMDNFSTSNDIIKNVKLSMSTENEMIMIRSMLREIANWDSLRKGWKLKDEFLQQHNNNQSEYYCEILIRFSFLWSVPTTHINVRVDIV</sequence>
<keyword evidence="3" id="KW-0547">Nucleotide-binding</keyword>
<evidence type="ECO:0000256" key="10">
    <source>
        <dbReference type="ARBA" id="ARBA00023242"/>
    </source>
</evidence>